<evidence type="ECO:0000256" key="1">
    <source>
        <dbReference type="ARBA" id="ARBA00022694"/>
    </source>
</evidence>
<keyword evidence="1" id="KW-0819">tRNA processing</keyword>
<proteinExistence type="inferred from homology"/>
<dbReference type="PANTHER" id="PTHR14742:SF0">
    <property type="entry name" value="RIBONUCLEASE P PROTEIN SUBUNIT P21"/>
    <property type="match status" value="1"/>
</dbReference>
<comment type="similarity">
    <text evidence="4">Belongs to the eukaryotic/archaeal RNase P protein component 4 family.</text>
</comment>
<dbReference type="STRING" id="1344416.A0A139AX87"/>
<dbReference type="GO" id="GO:0005655">
    <property type="term" value="C:nucleolar ribonuclease P complex"/>
    <property type="evidence" value="ECO:0007669"/>
    <property type="project" value="TreeGrafter"/>
</dbReference>
<dbReference type="GO" id="GO:0046872">
    <property type="term" value="F:metal ion binding"/>
    <property type="evidence" value="ECO:0007669"/>
    <property type="project" value="UniProtKB-KW"/>
</dbReference>
<evidence type="ECO:0000256" key="4">
    <source>
        <dbReference type="ARBA" id="ARBA00038402"/>
    </source>
</evidence>
<feature type="region of interest" description="Disordered" evidence="5">
    <location>
        <begin position="226"/>
        <end position="245"/>
    </location>
</feature>
<dbReference type="Pfam" id="PF04032">
    <property type="entry name" value="Rpr2"/>
    <property type="match status" value="1"/>
</dbReference>
<feature type="compositionally biased region" description="Pro residues" evidence="5">
    <location>
        <begin position="43"/>
        <end position="57"/>
    </location>
</feature>
<evidence type="ECO:0000313" key="7">
    <source>
        <dbReference type="Proteomes" id="UP000070544"/>
    </source>
</evidence>
<gene>
    <name evidence="6" type="ORF">M427DRAFT_27748</name>
</gene>
<accession>A0A139AX87</accession>
<name>A0A139AX87_GONPJ</name>
<dbReference type="PANTHER" id="PTHR14742">
    <property type="entry name" value="RIBONUCLEASE P SUBUNIT P21"/>
    <property type="match status" value="1"/>
</dbReference>
<keyword evidence="7" id="KW-1185">Reference proteome</keyword>
<dbReference type="OrthoDB" id="2150181at2759"/>
<feature type="region of interest" description="Disordered" evidence="5">
    <location>
        <begin position="38"/>
        <end position="131"/>
    </location>
</feature>
<evidence type="ECO:0000256" key="3">
    <source>
        <dbReference type="ARBA" id="ARBA00022833"/>
    </source>
</evidence>
<evidence type="ECO:0000256" key="2">
    <source>
        <dbReference type="ARBA" id="ARBA00022723"/>
    </source>
</evidence>
<protein>
    <submittedName>
        <fullName evidence="6">Rpr2-domain-containing protein</fullName>
    </submittedName>
</protein>
<feature type="compositionally biased region" description="Pro residues" evidence="5">
    <location>
        <begin position="120"/>
        <end position="130"/>
    </location>
</feature>
<sequence length="245" mass="25382">MPRTSGAAKPLKVPSADAYMRMNYLAQIAAWASTVTIPTLTAPLPPPPAPTPTPNTPTHPSSAPRPQTRKRKGPGKTRRPPRIRAFVPRNPHANQSPSSSSSPSSSNPTTTTTAAAATPTPTPTTRPPGDPLHATLAGLGSFYLSTMKTITERLVLRIDPSLKRMTCKRCGVLLVPATTASVSVGTHTSSPHPHITTTCRRCLTPRRLVIAPDHALWAEDGPVVEHGGGGGRGGGGGGGGGGCDE</sequence>
<evidence type="ECO:0000313" key="6">
    <source>
        <dbReference type="EMBL" id="KXS21356.1"/>
    </source>
</evidence>
<dbReference type="Gene3D" id="6.20.50.20">
    <property type="match status" value="1"/>
</dbReference>
<dbReference type="EMBL" id="KQ965733">
    <property type="protein sequence ID" value="KXS21356.1"/>
    <property type="molecule type" value="Genomic_DNA"/>
</dbReference>
<keyword evidence="3" id="KW-0862">Zinc</keyword>
<dbReference type="GO" id="GO:0008033">
    <property type="term" value="P:tRNA processing"/>
    <property type="evidence" value="ECO:0007669"/>
    <property type="project" value="UniProtKB-KW"/>
</dbReference>
<dbReference type="Proteomes" id="UP000070544">
    <property type="component" value="Unassembled WGS sequence"/>
</dbReference>
<organism evidence="6 7">
    <name type="scientific">Gonapodya prolifera (strain JEL478)</name>
    <name type="common">Monoblepharis prolifera</name>
    <dbReference type="NCBI Taxonomy" id="1344416"/>
    <lineage>
        <taxon>Eukaryota</taxon>
        <taxon>Fungi</taxon>
        <taxon>Fungi incertae sedis</taxon>
        <taxon>Chytridiomycota</taxon>
        <taxon>Chytridiomycota incertae sedis</taxon>
        <taxon>Monoblepharidomycetes</taxon>
        <taxon>Monoblepharidales</taxon>
        <taxon>Gonapodyaceae</taxon>
        <taxon>Gonapodya</taxon>
    </lineage>
</organism>
<reference evidence="6 7" key="1">
    <citation type="journal article" date="2015" name="Genome Biol. Evol.">
        <title>Phylogenomic analyses indicate that early fungi evolved digesting cell walls of algal ancestors of land plants.</title>
        <authorList>
            <person name="Chang Y."/>
            <person name="Wang S."/>
            <person name="Sekimoto S."/>
            <person name="Aerts A.L."/>
            <person name="Choi C."/>
            <person name="Clum A."/>
            <person name="LaButti K.M."/>
            <person name="Lindquist E.A."/>
            <person name="Yee Ngan C."/>
            <person name="Ohm R.A."/>
            <person name="Salamov A.A."/>
            <person name="Grigoriev I.V."/>
            <person name="Spatafora J.W."/>
            <person name="Berbee M.L."/>
        </authorList>
    </citation>
    <scope>NUCLEOTIDE SEQUENCE [LARGE SCALE GENOMIC DNA]</scope>
    <source>
        <strain evidence="6 7">JEL478</strain>
    </source>
</reference>
<feature type="compositionally biased region" description="Basic residues" evidence="5">
    <location>
        <begin position="67"/>
        <end position="82"/>
    </location>
</feature>
<dbReference type="InterPro" id="IPR007175">
    <property type="entry name" value="Rpr2/Snm1/Rpp21"/>
</dbReference>
<dbReference type="AlphaFoldDB" id="A0A139AX87"/>
<evidence type="ECO:0000256" key="5">
    <source>
        <dbReference type="SAM" id="MobiDB-lite"/>
    </source>
</evidence>
<feature type="compositionally biased region" description="Low complexity" evidence="5">
    <location>
        <begin position="96"/>
        <end position="119"/>
    </location>
</feature>
<keyword evidence="2" id="KW-0479">Metal-binding</keyword>